<dbReference type="InterPro" id="IPR036852">
    <property type="entry name" value="Peptidase_S8/S53_dom_sf"/>
</dbReference>
<dbReference type="Proteomes" id="UP001500751">
    <property type="component" value="Unassembled WGS sequence"/>
</dbReference>
<feature type="signal peptide" evidence="4">
    <location>
        <begin position="1"/>
        <end position="45"/>
    </location>
</feature>
<evidence type="ECO:0000259" key="5">
    <source>
        <dbReference type="PROSITE" id="PS51695"/>
    </source>
</evidence>
<dbReference type="PROSITE" id="PS51695">
    <property type="entry name" value="SEDOLISIN"/>
    <property type="match status" value="1"/>
</dbReference>
<dbReference type="InterPro" id="IPR013783">
    <property type="entry name" value="Ig-like_fold"/>
</dbReference>
<dbReference type="Pfam" id="PF05345">
    <property type="entry name" value="He_PIG"/>
    <property type="match status" value="1"/>
</dbReference>
<dbReference type="CDD" id="cd04056">
    <property type="entry name" value="Peptidases_S53"/>
    <property type="match status" value="1"/>
</dbReference>
<keyword evidence="4" id="KW-0732">Signal</keyword>
<dbReference type="InterPro" id="IPR050819">
    <property type="entry name" value="Tripeptidyl-peptidase_I"/>
</dbReference>
<keyword evidence="1" id="KW-0645">Protease</keyword>
<feature type="chain" id="PRO_5046143388" description="Peptidase S53 domain-containing protein" evidence="4">
    <location>
        <begin position="46"/>
        <end position="714"/>
    </location>
</feature>
<dbReference type="SUPFAM" id="SSF52743">
    <property type="entry name" value="Subtilisin-like"/>
    <property type="match status" value="1"/>
</dbReference>
<dbReference type="Gene3D" id="3.40.50.200">
    <property type="entry name" value="Peptidase S8/S53 domain"/>
    <property type="match status" value="1"/>
</dbReference>
<evidence type="ECO:0000256" key="3">
    <source>
        <dbReference type="ARBA" id="ARBA00022825"/>
    </source>
</evidence>
<feature type="domain" description="Peptidase S53" evidence="5">
    <location>
        <begin position="128"/>
        <end position="466"/>
    </location>
</feature>
<name>A0ABP5FT98_9ACTN</name>
<dbReference type="Gene3D" id="2.60.120.260">
    <property type="entry name" value="Galactose-binding domain-like"/>
    <property type="match status" value="1"/>
</dbReference>
<dbReference type="EMBL" id="BAAAQN010000020">
    <property type="protein sequence ID" value="GAA2033536.1"/>
    <property type="molecule type" value="Genomic_DNA"/>
</dbReference>
<organism evidence="6 7">
    <name type="scientific">Catenulispora yoronensis</name>
    <dbReference type="NCBI Taxonomy" id="450799"/>
    <lineage>
        <taxon>Bacteria</taxon>
        <taxon>Bacillati</taxon>
        <taxon>Actinomycetota</taxon>
        <taxon>Actinomycetes</taxon>
        <taxon>Catenulisporales</taxon>
        <taxon>Catenulisporaceae</taxon>
        <taxon>Catenulispora</taxon>
    </lineage>
</organism>
<sequence length="714" mass="70782">MADVVVGRLPITERGNTPVSISSRLRAFTSLAAAVALGGALSVGAASGATASAAPSATANAVTNLIAATAAGSAHASQPAATAANQGSSHACPAVIVVGHKSCFALKRDGVRPLAAAVSPNAIPSGVGYGPAQLQSAYNLTSASAANGAGRTIALVDAFDYPSAAGDLAAYRSAAGLPAATFSKVNQNGATSPLPSPASASDDWTVEAALDMDMASAICPLCNIVLVEAQDDSSDGLYIAQNTAASLAGYISNSWGGTEDSTATSYDSSYFTHASGIVTTVSAGDSDYGVSYPATSPKVVSVGGTALSTASNSRGWTESVWNTTTGSEGTGSGCSGFEAQPAWQTALGLPSGCSKRIDNDVAADADPATGVAVYDTYNSNGGWNEVGGTSASSPMIAAMYALAGNGGATPAQDVYQHTANFYDVTTGKDASSCSPSYLCTAGTGYDGPTGIGTPNGIAGLQAGTSAETVTVGNPGSQSSTVGTAIGTLQISASDSAGKALTYSATGLPAGLSISSSGAITGTPTTAGTSSVTVTASSGTATGSTTFSWTVNPVGGGCTASQLLGNPGFETGSAAPWTSTAAVIDNSSSEPAHSGSWKAWLDGYGTTHTDTLAQKVTIPSTCRTATFSFFEHIDTSETTTTVAYDKLNVQVLNSAGTVVATLATYSNLNKASGYVSHSFSLNSYIGQTISLKFTGTEDSSLQTSFVIDDTALNVS</sequence>
<dbReference type="PANTHER" id="PTHR14218:SF15">
    <property type="entry name" value="TRIPEPTIDYL-PEPTIDASE 1"/>
    <property type="match status" value="1"/>
</dbReference>
<gene>
    <name evidence="6" type="ORF">GCM10009839_37440</name>
</gene>
<evidence type="ECO:0000256" key="1">
    <source>
        <dbReference type="ARBA" id="ARBA00022670"/>
    </source>
</evidence>
<dbReference type="SUPFAM" id="SSF49313">
    <property type="entry name" value="Cadherin-like"/>
    <property type="match status" value="1"/>
</dbReference>
<proteinExistence type="predicted"/>
<evidence type="ECO:0000313" key="7">
    <source>
        <dbReference type="Proteomes" id="UP001500751"/>
    </source>
</evidence>
<keyword evidence="3" id="KW-0720">Serine protease</keyword>
<dbReference type="InterPro" id="IPR015919">
    <property type="entry name" value="Cadherin-like_sf"/>
</dbReference>
<comment type="caution">
    <text evidence="6">The sequence shown here is derived from an EMBL/GenBank/DDBJ whole genome shotgun (WGS) entry which is preliminary data.</text>
</comment>
<evidence type="ECO:0000313" key="6">
    <source>
        <dbReference type="EMBL" id="GAA2033536.1"/>
    </source>
</evidence>
<dbReference type="InterPro" id="IPR030400">
    <property type="entry name" value="Sedolisin_dom"/>
</dbReference>
<dbReference type="PROSITE" id="PS00138">
    <property type="entry name" value="SUBTILASE_SER"/>
    <property type="match status" value="1"/>
</dbReference>
<evidence type="ECO:0000256" key="2">
    <source>
        <dbReference type="ARBA" id="ARBA00022801"/>
    </source>
</evidence>
<dbReference type="InterPro" id="IPR023828">
    <property type="entry name" value="Peptidase_S8_Ser-AS"/>
</dbReference>
<protein>
    <recommendedName>
        <fullName evidence="5">Peptidase S53 domain-containing protein</fullName>
    </recommendedName>
</protein>
<accession>A0ABP5FT98</accession>
<evidence type="ECO:0000256" key="4">
    <source>
        <dbReference type="SAM" id="SignalP"/>
    </source>
</evidence>
<keyword evidence="7" id="KW-1185">Reference proteome</keyword>
<reference evidence="7" key="1">
    <citation type="journal article" date="2019" name="Int. J. Syst. Evol. Microbiol.">
        <title>The Global Catalogue of Microorganisms (GCM) 10K type strain sequencing project: providing services to taxonomists for standard genome sequencing and annotation.</title>
        <authorList>
            <consortium name="The Broad Institute Genomics Platform"/>
            <consortium name="The Broad Institute Genome Sequencing Center for Infectious Disease"/>
            <person name="Wu L."/>
            <person name="Ma J."/>
        </authorList>
    </citation>
    <scope>NUCLEOTIDE SEQUENCE [LARGE SCALE GENOMIC DNA]</scope>
    <source>
        <strain evidence="7">JCM 16014</strain>
    </source>
</reference>
<dbReference type="Gene3D" id="2.60.40.10">
    <property type="entry name" value="Immunoglobulins"/>
    <property type="match status" value="1"/>
</dbReference>
<keyword evidence="2" id="KW-0378">Hydrolase</keyword>
<dbReference type="PANTHER" id="PTHR14218">
    <property type="entry name" value="PROTEASE S8 TRIPEPTIDYL PEPTIDASE I CLN2"/>
    <property type="match status" value="1"/>
</dbReference>